<dbReference type="InterPro" id="IPR041802">
    <property type="entry name" value="MPP_YfcE"/>
</dbReference>
<evidence type="ECO:0000313" key="5">
    <source>
        <dbReference type="Proteomes" id="UP000235589"/>
    </source>
</evidence>
<dbReference type="Proteomes" id="UP000235589">
    <property type="component" value="Chromosome"/>
</dbReference>
<dbReference type="Pfam" id="PF12850">
    <property type="entry name" value="Metallophos_2"/>
    <property type="match status" value="1"/>
</dbReference>
<comment type="cofactor">
    <cofactor evidence="2">
        <name>a divalent metal cation</name>
        <dbReference type="ChEBI" id="CHEBI:60240"/>
    </cofactor>
</comment>
<evidence type="ECO:0000256" key="2">
    <source>
        <dbReference type="RuleBase" id="RU362039"/>
    </source>
</evidence>
<organism evidence="4 5">
    <name type="scientific">Monoglobus pectinilyticus</name>
    <dbReference type="NCBI Taxonomy" id="1981510"/>
    <lineage>
        <taxon>Bacteria</taxon>
        <taxon>Bacillati</taxon>
        <taxon>Bacillota</taxon>
        <taxon>Clostridia</taxon>
        <taxon>Monoglobales</taxon>
        <taxon>Monoglobaceae</taxon>
        <taxon>Monoglobus</taxon>
    </lineage>
</organism>
<dbReference type="InterPro" id="IPR024654">
    <property type="entry name" value="Calcineurin-like_PHP_lpxH"/>
</dbReference>
<evidence type="ECO:0000313" key="4">
    <source>
        <dbReference type="EMBL" id="AUO19001.1"/>
    </source>
</evidence>
<dbReference type="EC" id="3.1.4.-" evidence="2"/>
<evidence type="ECO:0000259" key="3">
    <source>
        <dbReference type="Pfam" id="PF12850"/>
    </source>
</evidence>
<reference evidence="4 5" key="1">
    <citation type="submission" date="2017-04" db="EMBL/GenBank/DDBJ databases">
        <title>Monoglobus pectinilyticus 14 draft genome.</title>
        <authorList>
            <person name="Kim C."/>
            <person name="Rosendale D.I."/>
            <person name="Kelly W.J."/>
            <person name="Tannock G.W."/>
            <person name="Patchett M.L."/>
            <person name="Jordens J.Z."/>
        </authorList>
    </citation>
    <scope>NUCLEOTIDE SEQUENCE [LARGE SCALE GENOMIC DNA]</scope>
    <source>
        <strain evidence="4 5">14</strain>
    </source>
</reference>
<feature type="domain" description="Calcineurin-like phosphoesterase" evidence="3">
    <location>
        <begin position="1"/>
        <end position="161"/>
    </location>
</feature>
<dbReference type="GO" id="GO:0016787">
    <property type="term" value="F:hydrolase activity"/>
    <property type="evidence" value="ECO:0007669"/>
    <property type="project" value="UniProtKB-UniRule"/>
</dbReference>
<dbReference type="GeneID" id="98062245"/>
<accession>A0A2K9P174</accession>
<dbReference type="Gene3D" id="3.60.21.10">
    <property type="match status" value="1"/>
</dbReference>
<dbReference type="InterPro" id="IPR029052">
    <property type="entry name" value="Metallo-depent_PP-like"/>
</dbReference>
<dbReference type="RefSeq" id="WP_102365244.1">
    <property type="nucleotide sequence ID" value="NZ_CP020991.1"/>
</dbReference>
<dbReference type="PANTHER" id="PTHR11124">
    <property type="entry name" value="VACUOLAR SORTING PROTEIN VPS29"/>
    <property type="match status" value="1"/>
</dbReference>
<dbReference type="AlphaFoldDB" id="A0A2K9P174"/>
<evidence type="ECO:0000256" key="1">
    <source>
        <dbReference type="ARBA" id="ARBA00008950"/>
    </source>
</evidence>
<comment type="similarity">
    <text evidence="1 2">Belongs to the metallophosphoesterase superfamily. YfcE family.</text>
</comment>
<proteinExistence type="inferred from homology"/>
<dbReference type="KEGG" id="mpec:B9O19_00824"/>
<dbReference type="SUPFAM" id="SSF56300">
    <property type="entry name" value="Metallo-dependent phosphatases"/>
    <property type="match status" value="1"/>
</dbReference>
<dbReference type="EMBL" id="CP020991">
    <property type="protein sequence ID" value="AUO19001.1"/>
    <property type="molecule type" value="Genomic_DNA"/>
</dbReference>
<name>A0A2K9P174_9FIRM</name>
<protein>
    <recommendedName>
        <fullName evidence="2">Phosphoesterase</fullName>
        <ecNumber evidence="2">3.1.4.-</ecNumber>
    </recommendedName>
</protein>
<dbReference type="NCBIfam" id="TIGR00040">
    <property type="entry name" value="yfcE"/>
    <property type="match status" value="1"/>
</dbReference>
<sequence>MKLMIASDIHGSEYYCSKLLKAFDREEADRLLLLGDILYHGPRNDLPKGYDPKLVIAMLNGVSENLLCVRGNCDTEVDQMVLNFPIMAEYALLSVDGTTIYAAHGHHFGEDNPPYLKKGEFLLCGHTHVPKCVDKGGYIYMNPGSVSIPKENSKTSYMIFEDGVFRWKTLDGEEYMQYDVSSVQ</sequence>
<keyword evidence="5" id="KW-1185">Reference proteome</keyword>
<dbReference type="InterPro" id="IPR000979">
    <property type="entry name" value="Phosphodiesterase_MJ0936/Vps29"/>
</dbReference>
<dbReference type="OrthoDB" id="9800565at2"/>
<dbReference type="NCBIfam" id="NF006988">
    <property type="entry name" value="PRK09453.1"/>
    <property type="match status" value="1"/>
</dbReference>
<gene>
    <name evidence="4" type="ORF">B9O19_00824</name>
</gene>
<dbReference type="GO" id="GO:0046872">
    <property type="term" value="F:metal ion binding"/>
    <property type="evidence" value="ECO:0007669"/>
    <property type="project" value="UniProtKB-KW"/>
</dbReference>
<dbReference type="CDD" id="cd00841">
    <property type="entry name" value="MPP_YfcE"/>
    <property type="match status" value="1"/>
</dbReference>
<keyword evidence="2" id="KW-0479">Metal-binding</keyword>